<dbReference type="Gene3D" id="3.10.350.10">
    <property type="entry name" value="LysM domain"/>
    <property type="match status" value="1"/>
</dbReference>
<keyword evidence="3" id="KW-1185">Reference proteome</keyword>
<organism evidence="2 3">
    <name type="scientific">Desulforamulus aeronauticus DSM 10349</name>
    <dbReference type="NCBI Taxonomy" id="1121421"/>
    <lineage>
        <taxon>Bacteria</taxon>
        <taxon>Bacillati</taxon>
        <taxon>Bacillota</taxon>
        <taxon>Clostridia</taxon>
        <taxon>Eubacteriales</taxon>
        <taxon>Peptococcaceae</taxon>
        <taxon>Desulforamulus</taxon>
    </lineage>
</organism>
<evidence type="ECO:0000259" key="1">
    <source>
        <dbReference type="PROSITE" id="PS51782"/>
    </source>
</evidence>
<sequence length="537" mass="60042">MAMRKRPKPKFRQDNSSTTTAALETETIRVPQVVGENTEQTIVRGIISVPTAKPEPEEILSIDSIVKLKKINVIPNKVIFEATLRVEVMYSAFKKDQSVHTFHDKLDFTDFIEVEGARPGMDVELDFVVEDVSLTRNPRCDWDVAAVVQVTARVTEDREVNALTECPQGFQCETEKLNLKQVVGSASKQVLVDEAFELRKEFPGIEKCRKCICDVEIKHTKLLKNKVIIEGEVEMECAYTALKDDQSVHTFDHTLKFNDFVEVRGAEQGMEVDVDAIVESCEVDVGRDCKMEPTIVIQLKVRVLEERSVEVITDIEGADVETVNLQIEDLVAQECKQVIVKDAKEPPSQKPDIDKVKEVIASDVIIKDIDVIKDKVLMKGEIEFEILYTAMNKDQSMHMIHRKVPFKTFIDVPGARPDDHADIDVEVEWANAKLNEHCELVIEAVLNVCARVTELMEQPVVVGFTPRPTTAPPTTAPEACVPGTIFNYTIVKGDTLSKLAQRYGTTVSAIMAINPEIQNANLLTVGQTIKIPCEAKG</sequence>
<dbReference type="SMART" id="SM00257">
    <property type="entry name" value="LysM"/>
    <property type="match status" value="1"/>
</dbReference>
<dbReference type="RefSeq" id="WP_072912687.1">
    <property type="nucleotide sequence ID" value="NZ_FRAR01000011.1"/>
</dbReference>
<dbReference type="SUPFAM" id="SSF54106">
    <property type="entry name" value="LysM domain"/>
    <property type="match status" value="1"/>
</dbReference>
<dbReference type="InterPro" id="IPR036779">
    <property type="entry name" value="LysM_dom_sf"/>
</dbReference>
<dbReference type="AlphaFoldDB" id="A0A1M6RPF6"/>
<proteinExistence type="predicted"/>
<protein>
    <submittedName>
        <fullName evidence="2">LysM domain-containing protein</fullName>
    </submittedName>
</protein>
<dbReference type="Pfam" id="PF12673">
    <property type="entry name" value="SipL"/>
    <property type="match status" value="3"/>
</dbReference>
<dbReference type="EMBL" id="FRAR01000011">
    <property type="protein sequence ID" value="SHK34362.1"/>
    <property type="molecule type" value="Genomic_DNA"/>
</dbReference>
<dbReference type="PROSITE" id="PS51782">
    <property type="entry name" value="LYSM"/>
    <property type="match status" value="1"/>
</dbReference>
<name>A0A1M6RPF6_9FIRM</name>
<evidence type="ECO:0000313" key="3">
    <source>
        <dbReference type="Proteomes" id="UP000183997"/>
    </source>
</evidence>
<dbReference type="OrthoDB" id="9779340at2"/>
<dbReference type="InterPro" id="IPR018392">
    <property type="entry name" value="LysM"/>
</dbReference>
<gene>
    <name evidence="2" type="ORF">SAMN02745123_01554</name>
</gene>
<evidence type="ECO:0000313" key="2">
    <source>
        <dbReference type="EMBL" id="SHK34362.1"/>
    </source>
</evidence>
<dbReference type="Proteomes" id="UP000183997">
    <property type="component" value="Unassembled WGS sequence"/>
</dbReference>
<accession>A0A1M6RPF6</accession>
<reference evidence="3" key="1">
    <citation type="submission" date="2016-11" db="EMBL/GenBank/DDBJ databases">
        <authorList>
            <person name="Varghese N."/>
            <person name="Submissions S."/>
        </authorList>
    </citation>
    <scope>NUCLEOTIDE SEQUENCE [LARGE SCALE GENOMIC DNA]</scope>
    <source>
        <strain evidence="3">DSM 10349</strain>
    </source>
</reference>
<dbReference type="Pfam" id="PF01476">
    <property type="entry name" value="LysM"/>
    <property type="match status" value="1"/>
</dbReference>
<feature type="domain" description="LysM" evidence="1">
    <location>
        <begin position="486"/>
        <end position="531"/>
    </location>
</feature>
<dbReference type="STRING" id="1121421.SAMN02745123_01554"/>
<dbReference type="CDD" id="cd00118">
    <property type="entry name" value="LysM"/>
    <property type="match status" value="1"/>
</dbReference>
<dbReference type="InterPro" id="IPR024300">
    <property type="entry name" value="SipL_SPOCS_dom"/>
</dbReference>